<dbReference type="EMBL" id="BPLR01000413">
    <property type="protein sequence ID" value="GIY94656.1"/>
    <property type="molecule type" value="Genomic_DNA"/>
</dbReference>
<accession>A0AAV4XHK9</accession>
<gene>
    <name evidence="1" type="ORF">CEXT_169601</name>
</gene>
<keyword evidence="2" id="KW-1185">Reference proteome</keyword>
<evidence type="ECO:0000313" key="2">
    <source>
        <dbReference type="Proteomes" id="UP001054945"/>
    </source>
</evidence>
<proteinExistence type="predicted"/>
<evidence type="ECO:0000313" key="1">
    <source>
        <dbReference type="EMBL" id="GIY94656.1"/>
    </source>
</evidence>
<dbReference type="Proteomes" id="UP001054945">
    <property type="component" value="Unassembled WGS sequence"/>
</dbReference>
<name>A0AAV4XHK9_CAEEX</name>
<reference evidence="1 2" key="1">
    <citation type="submission" date="2021-06" db="EMBL/GenBank/DDBJ databases">
        <title>Caerostris extrusa draft genome.</title>
        <authorList>
            <person name="Kono N."/>
            <person name="Arakawa K."/>
        </authorList>
    </citation>
    <scope>NUCLEOTIDE SEQUENCE [LARGE SCALE GENOMIC DNA]</scope>
</reference>
<protein>
    <submittedName>
        <fullName evidence="1">Uncharacterized protein</fullName>
    </submittedName>
</protein>
<organism evidence="1 2">
    <name type="scientific">Caerostris extrusa</name>
    <name type="common">Bark spider</name>
    <name type="synonym">Caerostris bankana</name>
    <dbReference type="NCBI Taxonomy" id="172846"/>
    <lineage>
        <taxon>Eukaryota</taxon>
        <taxon>Metazoa</taxon>
        <taxon>Ecdysozoa</taxon>
        <taxon>Arthropoda</taxon>
        <taxon>Chelicerata</taxon>
        <taxon>Arachnida</taxon>
        <taxon>Araneae</taxon>
        <taxon>Araneomorphae</taxon>
        <taxon>Entelegynae</taxon>
        <taxon>Araneoidea</taxon>
        <taxon>Araneidae</taxon>
        <taxon>Caerostris</taxon>
    </lineage>
</organism>
<comment type="caution">
    <text evidence="1">The sequence shown here is derived from an EMBL/GenBank/DDBJ whole genome shotgun (WGS) entry which is preliminary data.</text>
</comment>
<dbReference type="AlphaFoldDB" id="A0AAV4XHK9"/>
<sequence length="86" mass="9792">MNECNYLSDFIHALLTRLLRCLGYERITPNKEMMLCCSSQSVMMPSSLIYSPIDFVESFKVLCCPPSPYSSPSPLQRTSEKSTFLN</sequence>